<dbReference type="SUPFAM" id="SSF89447">
    <property type="entry name" value="AbrB/MazE/MraZ-like"/>
    <property type="match status" value="2"/>
</dbReference>
<reference evidence="3" key="2">
    <citation type="submission" date="2021-04" db="EMBL/GenBank/DDBJ databases">
        <title>Genomic analysis of electroactive and textile dye degrading Bacillus circulans strain: DC10 isolated from constructed wetland-microbial fuel cells treating textile dye wastewaters.</title>
        <authorList>
            <person name="Patel D.U."/>
            <person name="Desai C.R."/>
        </authorList>
    </citation>
    <scope>NUCLEOTIDE SEQUENCE</scope>
    <source>
        <strain evidence="3">DC10</strain>
    </source>
</reference>
<accession>A0A0J1I6I9</accession>
<dbReference type="InterPro" id="IPR007159">
    <property type="entry name" value="SpoVT-AbrB_dom"/>
</dbReference>
<keyword evidence="4" id="KW-1185">Reference proteome</keyword>
<dbReference type="InterPro" id="IPR052975">
    <property type="entry name" value="Repressor-like_regulatory"/>
</dbReference>
<sequence length="97" mass="11092">MTVYKRRIYNNGQIAVPKKLQKQLNFNAGDLLFIYILDKSIIIKANHDNKDLNQCYLSGNRISIPKEIRNILGITSDTPLIMGITDDKNGIFIKIEI</sequence>
<gene>
    <name evidence="2" type="ORF">ABW02_23215</name>
    <name evidence="3" type="ORF">KD144_23250</name>
</gene>
<reference evidence="2 4" key="1">
    <citation type="submission" date="2015-05" db="EMBL/GenBank/DDBJ databases">
        <title>Whole genome sequence and identification of bacterial endophytes from Costus igneus.</title>
        <authorList>
            <person name="Lee Y.P."/>
            <person name="Gan H.M."/>
            <person name="Eng W."/>
            <person name="Wheatley M.S."/>
            <person name="Caraballo A."/>
            <person name="Polter S."/>
            <person name="Savka M.A."/>
            <person name="Hudson A.O."/>
        </authorList>
    </citation>
    <scope>NUCLEOTIDE SEQUENCE [LARGE SCALE GENOMIC DNA]</scope>
    <source>
        <strain evidence="2 4">RIT379</strain>
    </source>
</reference>
<evidence type="ECO:0000313" key="3">
    <source>
        <dbReference type="EMBL" id="MBR8672455.1"/>
    </source>
</evidence>
<dbReference type="OrthoDB" id="2896971at2"/>
<evidence type="ECO:0000313" key="4">
    <source>
        <dbReference type="Proteomes" id="UP000036045"/>
    </source>
</evidence>
<dbReference type="InterPro" id="IPR037914">
    <property type="entry name" value="SpoVT-AbrB_sf"/>
</dbReference>
<protein>
    <submittedName>
        <fullName evidence="3">AbrB/MazE/SpoVT family DNA-binding domain-containing protein</fullName>
    </submittedName>
</protein>
<dbReference type="Gene3D" id="2.10.260.10">
    <property type="match status" value="2"/>
</dbReference>
<keyword evidence="3" id="KW-0238">DNA-binding</keyword>
<feature type="domain" description="SpoVT-AbrB" evidence="1">
    <location>
        <begin position="6"/>
        <end position="51"/>
    </location>
</feature>
<dbReference type="PANTHER" id="PTHR34860">
    <property type="entry name" value="REPRESSOR-LIKE PROTEIN SSO7C3"/>
    <property type="match status" value="1"/>
</dbReference>
<dbReference type="Proteomes" id="UP000036045">
    <property type="component" value="Unassembled WGS sequence"/>
</dbReference>
<dbReference type="AlphaFoldDB" id="A0A0J1I6I9"/>
<dbReference type="Pfam" id="PF04014">
    <property type="entry name" value="MazE_antitoxin"/>
    <property type="match status" value="1"/>
</dbReference>
<comment type="caution">
    <text evidence="2">The sequence shown here is derived from an EMBL/GenBank/DDBJ whole genome shotgun (WGS) entry which is preliminary data.</text>
</comment>
<dbReference type="EMBL" id="LDPH01000037">
    <property type="protein sequence ID" value="KLV21586.1"/>
    <property type="molecule type" value="Genomic_DNA"/>
</dbReference>
<dbReference type="GO" id="GO:0003677">
    <property type="term" value="F:DNA binding"/>
    <property type="evidence" value="ECO:0007669"/>
    <property type="project" value="UniProtKB-KW"/>
</dbReference>
<dbReference type="SMART" id="SM00966">
    <property type="entry name" value="SpoVT_AbrB"/>
    <property type="match status" value="1"/>
</dbReference>
<organism evidence="2 4">
    <name type="scientific">Niallia circulans</name>
    <name type="common">Bacillus circulans</name>
    <dbReference type="NCBI Taxonomy" id="1397"/>
    <lineage>
        <taxon>Bacteria</taxon>
        <taxon>Bacillati</taxon>
        <taxon>Bacillota</taxon>
        <taxon>Bacilli</taxon>
        <taxon>Bacillales</taxon>
        <taxon>Bacillaceae</taxon>
        <taxon>Niallia</taxon>
    </lineage>
</organism>
<evidence type="ECO:0000259" key="1">
    <source>
        <dbReference type="SMART" id="SM00966"/>
    </source>
</evidence>
<proteinExistence type="predicted"/>
<name>A0A0J1I6I9_NIACI</name>
<dbReference type="PANTHER" id="PTHR34860:SF6">
    <property type="entry name" value="REPRESSOR-LIKE PROTEIN SSO7C3"/>
    <property type="match status" value="1"/>
</dbReference>
<evidence type="ECO:0000313" key="2">
    <source>
        <dbReference type="EMBL" id="KLV21586.1"/>
    </source>
</evidence>
<dbReference type="EMBL" id="JAGTPX010000041">
    <property type="protein sequence ID" value="MBR8672455.1"/>
    <property type="molecule type" value="Genomic_DNA"/>
</dbReference>
<dbReference type="PATRIC" id="fig|1397.4.peg.3767"/>
<dbReference type="RefSeq" id="WP_040344032.1">
    <property type="nucleotide sequence ID" value="NZ_JADYUA010000019.1"/>
</dbReference>